<dbReference type="PANTHER" id="PTHR43420:SF44">
    <property type="entry name" value="ACETYLTRANSFERASE YPEA"/>
    <property type="match status" value="1"/>
</dbReference>
<dbReference type="PROSITE" id="PS51186">
    <property type="entry name" value="GNAT"/>
    <property type="match status" value="2"/>
</dbReference>
<dbReference type="PANTHER" id="PTHR43420">
    <property type="entry name" value="ACETYLTRANSFERASE"/>
    <property type="match status" value="1"/>
</dbReference>
<evidence type="ECO:0000313" key="4">
    <source>
        <dbReference type="EMBL" id="MCK8488115.1"/>
    </source>
</evidence>
<dbReference type="Gene3D" id="3.40.630.30">
    <property type="match status" value="2"/>
</dbReference>
<dbReference type="RefSeq" id="WP_248552200.1">
    <property type="nucleotide sequence ID" value="NZ_JALPRK010000011.1"/>
</dbReference>
<keyword evidence="1 4" id="KW-0808">Transferase</keyword>
<evidence type="ECO:0000313" key="5">
    <source>
        <dbReference type="Proteomes" id="UP001139534"/>
    </source>
</evidence>
<organism evidence="4 5">
    <name type="scientific">Paenibacillus mellifer</name>
    <dbReference type="NCBI Taxonomy" id="2937794"/>
    <lineage>
        <taxon>Bacteria</taxon>
        <taxon>Bacillati</taxon>
        <taxon>Bacillota</taxon>
        <taxon>Bacilli</taxon>
        <taxon>Bacillales</taxon>
        <taxon>Paenibacillaceae</taxon>
        <taxon>Paenibacillus</taxon>
    </lineage>
</organism>
<dbReference type="InterPro" id="IPR050680">
    <property type="entry name" value="YpeA/RimI_acetyltransf"/>
</dbReference>
<accession>A0A9X1XYN6</accession>
<name>A0A9X1XYN6_9BACL</name>
<reference evidence="4" key="1">
    <citation type="submission" date="2022-04" db="EMBL/GenBank/DDBJ databases">
        <authorList>
            <person name="Seo M.-J."/>
        </authorList>
    </citation>
    <scope>NUCLEOTIDE SEQUENCE</scope>
    <source>
        <strain evidence="4">MBLB2552</strain>
    </source>
</reference>
<keyword evidence="5" id="KW-1185">Reference proteome</keyword>
<dbReference type="GO" id="GO:0016747">
    <property type="term" value="F:acyltransferase activity, transferring groups other than amino-acyl groups"/>
    <property type="evidence" value="ECO:0007669"/>
    <property type="project" value="InterPro"/>
</dbReference>
<feature type="domain" description="N-acetyltransferase" evidence="3">
    <location>
        <begin position="2"/>
        <end position="152"/>
    </location>
</feature>
<evidence type="ECO:0000259" key="3">
    <source>
        <dbReference type="PROSITE" id="PS51186"/>
    </source>
</evidence>
<proteinExistence type="predicted"/>
<dbReference type="Pfam" id="PF13673">
    <property type="entry name" value="Acetyltransf_10"/>
    <property type="match status" value="1"/>
</dbReference>
<feature type="domain" description="N-acetyltransferase" evidence="3">
    <location>
        <begin position="161"/>
        <end position="285"/>
    </location>
</feature>
<comment type="caution">
    <text evidence="4">The sequence shown here is derived from an EMBL/GenBank/DDBJ whole genome shotgun (WGS) entry which is preliminary data.</text>
</comment>
<dbReference type="Pfam" id="PF00583">
    <property type="entry name" value="Acetyltransf_1"/>
    <property type="match status" value="1"/>
</dbReference>
<dbReference type="SUPFAM" id="SSF55729">
    <property type="entry name" value="Acyl-CoA N-acyltransferases (Nat)"/>
    <property type="match status" value="2"/>
</dbReference>
<dbReference type="EC" id="2.3.1.-" evidence="4"/>
<dbReference type="InterPro" id="IPR000182">
    <property type="entry name" value="GNAT_dom"/>
</dbReference>
<keyword evidence="2 4" id="KW-0012">Acyltransferase</keyword>
<gene>
    <name evidence="4" type="ORF">M0651_13110</name>
</gene>
<evidence type="ECO:0000256" key="2">
    <source>
        <dbReference type="ARBA" id="ARBA00023315"/>
    </source>
</evidence>
<sequence length="285" mass="32059">MIRYERGTDLEIGTIYQAFLRGFADYIIQFNLTEAEFVDRFFGPEGNALEHSFVALDGEEPVGVVLGGNKIYESIPTMRCGALAISPEYRGKGVSAGLMDLHREEAQRAGCMQLFLEVIAGNDRAIAFYLKRGYRRVYDVSFCTLPDASRLEAPHGASAGGRVERIKFEAFVGMVEAWKYFHINWQNDLEYQQLSPSNVYYGFQTDGEWAGGLSISSSGKINLLIVSNRHRGKGIATRLLIAAREELGFLKFTASTPDNALLEGFLDRQGFVRDQIRLHEMYLRL</sequence>
<dbReference type="Proteomes" id="UP001139534">
    <property type="component" value="Unassembled WGS sequence"/>
</dbReference>
<protein>
    <submittedName>
        <fullName evidence="4">GNAT family N-acetyltransferase</fullName>
        <ecNumber evidence="4">2.3.1.-</ecNumber>
    </submittedName>
</protein>
<dbReference type="InterPro" id="IPR016181">
    <property type="entry name" value="Acyl_CoA_acyltransferase"/>
</dbReference>
<dbReference type="EMBL" id="JALPRK010000011">
    <property type="protein sequence ID" value="MCK8488115.1"/>
    <property type="molecule type" value="Genomic_DNA"/>
</dbReference>
<dbReference type="CDD" id="cd04301">
    <property type="entry name" value="NAT_SF"/>
    <property type="match status" value="1"/>
</dbReference>
<evidence type="ECO:0000256" key="1">
    <source>
        <dbReference type="ARBA" id="ARBA00022679"/>
    </source>
</evidence>
<dbReference type="AlphaFoldDB" id="A0A9X1XYN6"/>